<evidence type="ECO:0000313" key="2">
    <source>
        <dbReference type="Proteomes" id="UP000504606"/>
    </source>
</evidence>
<keyword evidence="3" id="KW-0812">Transmembrane</keyword>
<evidence type="ECO:0000256" key="1">
    <source>
        <dbReference type="SAM" id="Coils"/>
    </source>
</evidence>
<dbReference type="PANTHER" id="PTHR16356">
    <property type="entry name" value="TRANSMEMBRANE AND COILED-COIL DOMAIN-CONTAINING PROTEIN 6 TMCO6"/>
    <property type="match status" value="1"/>
</dbReference>
<sequence>MAEGNSQNYSPVSDKIRHQLRKESEEGRLQHRNRVINSARKNLREIEDELQTLNVMTPDELAKTVAQIKSGNNAPLLSLRALKQALHNPDTTRLFLRTTGSLQAVVGHLTGRKALHQLEAAYICCNLATGDEYTCEAVTNAAGPYLIEYLGGHNTTLQVACLWTIGNLVGGSMKSFNVLLSQGLIPRLINCLKGHDEVIEAAVYALCFVIKMSFHKDKKCALSCTEMQEIALATVLIKPDITEMYSLLYLLSCSCDCDNILLENLIPQQCVTALLKLAGNTEDMSVLRSATAMIRATANLCAIESGTGALMVLNHSSFPNVLKNFLNTRHSYLTRETEWLLNNLLFHPCVKVATQAKELQLESVYDPK</sequence>
<proteinExistence type="predicted"/>
<evidence type="ECO:0000313" key="3">
    <source>
        <dbReference type="RefSeq" id="XP_026275987.1"/>
    </source>
</evidence>
<dbReference type="OrthoDB" id="21522at2759"/>
<dbReference type="InterPro" id="IPR000225">
    <property type="entry name" value="Armadillo"/>
</dbReference>
<dbReference type="SMART" id="SM00185">
    <property type="entry name" value="ARM"/>
    <property type="match status" value="3"/>
</dbReference>
<name>A0A6J1S4P3_FRAOC</name>
<keyword evidence="1" id="KW-0175">Coiled coil</keyword>
<dbReference type="RefSeq" id="XP_026275987.1">
    <property type="nucleotide sequence ID" value="XM_026420202.2"/>
</dbReference>
<protein>
    <submittedName>
        <fullName evidence="3">Transmembrane and coiled-coil domain-containing protein 6</fullName>
    </submittedName>
</protein>
<dbReference type="SUPFAM" id="SSF48371">
    <property type="entry name" value="ARM repeat"/>
    <property type="match status" value="1"/>
</dbReference>
<feature type="coiled-coil region" evidence="1">
    <location>
        <begin position="29"/>
        <end position="56"/>
    </location>
</feature>
<dbReference type="AlphaFoldDB" id="A0A6J1S4P3"/>
<dbReference type="InterPro" id="IPR016024">
    <property type="entry name" value="ARM-type_fold"/>
</dbReference>
<dbReference type="PANTHER" id="PTHR16356:SF1">
    <property type="entry name" value="TRANSMEMBRANE AND COILED-COIL DOMAIN-CONTAINING PROTEIN 6"/>
    <property type="match status" value="1"/>
</dbReference>
<accession>A0A6J1S4P3</accession>
<reference evidence="3" key="1">
    <citation type="submission" date="2025-08" db="UniProtKB">
        <authorList>
            <consortium name="RefSeq"/>
        </authorList>
    </citation>
    <scope>IDENTIFICATION</scope>
    <source>
        <tissue evidence="3">Whole organism</tissue>
    </source>
</reference>
<gene>
    <name evidence="3" type="primary">LOC113204851</name>
</gene>
<dbReference type="GeneID" id="113204851"/>
<keyword evidence="2" id="KW-1185">Reference proteome</keyword>
<dbReference type="Proteomes" id="UP000504606">
    <property type="component" value="Unplaced"/>
</dbReference>
<dbReference type="Gene3D" id="1.25.10.10">
    <property type="entry name" value="Leucine-rich Repeat Variant"/>
    <property type="match status" value="1"/>
</dbReference>
<dbReference type="InterPro" id="IPR011989">
    <property type="entry name" value="ARM-like"/>
</dbReference>
<keyword evidence="3" id="KW-0472">Membrane</keyword>
<organism evidence="2 3">
    <name type="scientific">Frankliniella occidentalis</name>
    <name type="common">Western flower thrips</name>
    <name type="synonym">Euthrips occidentalis</name>
    <dbReference type="NCBI Taxonomy" id="133901"/>
    <lineage>
        <taxon>Eukaryota</taxon>
        <taxon>Metazoa</taxon>
        <taxon>Ecdysozoa</taxon>
        <taxon>Arthropoda</taxon>
        <taxon>Hexapoda</taxon>
        <taxon>Insecta</taxon>
        <taxon>Pterygota</taxon>
        <taxon>Neoptera</taxon>
        <taxon>Paraneoptera</taxon>
        <taxon>Thysanoptera</taxon>
        <taxon>Terebrantia</taxon>
        <taxon>Thripoidea</taxon>
        <taxon>Thripidae</taxon>
        <taxon>Frankliniella</taxon>
    </lineage>
</organism>
<dbReference type="KEGG" id="foc:113204851"/>